<dbReference type="Proteomes" id="UP000249390">
    <property type="component" value="Unassembled WGS sequence"/>
</dbReference>
<protein>
    <recommendedName>
        <fullName evidence="4">FLZ-type domain-containing protein</fullName>
    </recommendedName>
</protein>
<keyword evidence="3" id="KW-1185">Reference proteome</keyword>
<organism evidence="2 3">
    <name type="scientific">Cuscuta australis</name>
    <dbReference type="NCBI Taxonomy" id="267555"/>
    <lineage>
        <taxon>Eukaryota</taxon>
        <taxon>Viridiplantae</taxon>
        <taxon>Streptophyta</taxon>
        <taxon>Embryophyta</taxon>
        <taxon>Tracheophyta</taxon>
        <taxon>Spermatophyta</taxon>
        <taxon>Magnoliopsida</taxon>
        <taxon>eudicotyledons</taxon>
        <taxon>Gunneridae</taxon>
        <taxon>Pentapetalae</taxon>
        <taxon>asterids</taxon>
        <taxon>lamiids</taxon>
        <taxon>Solanales</taxon>
        <taxon>Convolvulaceae</taxon>
        <taxon>Cuscuteae</taxon>
        <taxon>Cuscuta</taxon>
        <taxon>Cuscuta subgen. Grammica</taxon>
        <taxon>Cuscuta sect. Cleistogrammica</taxon>
    </lineage>
</organism>
<feature type="region of interest" description="Disordered" evidence="1">
    <location>
        <begin position="74"/>
        <end position="96"/>
    </location>
</feature>
<dbReference type="InterPro" id="IPR044593">
    <property type="entry name" value="FLZ8/MARD1"/>
</dbReference>
<dbReference type="AlphaFoldDB" id="A0A328DM91"/>
<evidence type="ECO:0000313" key="2">
    <source>
        <dbReference type="EMBL" id="RAL45143.1"/>
    </source>
</evidence>
<feature type="compositionally biased region" description="Basic and acidic residues" evidence="1">
    <location>
        <begin position="137"/>
        <end position="147"/>
    </location>
</feature>
<evidence type="ECO:0000256" key="1">
    <source>
        <dbReference type="SAM" id="MobiDB-lite"/>
    </source>
</evidence>
<comment type="caution">
    <text evidence="2">The sequence shown here is derived from an EMBL/GenBank/DDBJ whole genome shotgun (WGS) entry which is preliminary data.</text>
</comment>
<feature type="region of interest" description="Disordered" evidence="1">
    <location>
        <begin position="124"/>
        <end position="147"/>
    </location>
</feature>
<sequence length="273" mass="30100">MAVEQSYVPAKPISSLLGSPRIFKGFSSWTQPDAEIRSPTSILDAKLSLNSGCERTLNSSSGIGLAALINSLDDDDNDNNNNNNSEETDPTSQAKNVRKVLFGSKLKVQIPPPDGSLTTDFGIKTPRNNAPYHHPQAKKESPPKTGDDLSLCEMELSEDYTCVITHGPTPRTTHLFDDCIVESCCGIVRLSELKKDNNGFRTHHQPSSPPVGFCHTCTNFKLGDDDDDDDDGKHIYLHGDKLLGDNQSWLRLSQETLSEESKEMGMDELYGFR</sequence>
<proteinExistence type="predicted"/>
<evidence type="ECO:0000313" key="3">
    <source>
        <dbReference type="Proteomes" id="UP000249390"/>
    </source>
</evidence>
<dbReference type="EMBL" id="NQVE01000140">
    <property type="protein sequence ID" value="RAL45143.1"/>
    <property type="molecule type" value="Genomic_DNA"/>
</dbReference>
<reference evidence="2 3" key="1">
    <citation type="submission" date="2018-06" db="EMBL/GenBank/DDBJ databases">
        <title>The Genome of Cuscuta australis (Dodder) Provides Insight into the Evolution of Plant Parasitism.</title>
        <authorList>
            <person name="Liu H."/>
        </authorList>
    </citation>
    <scope>NUCLEOTIDE SEQUENCE [LARGE SCALE GENOMIC DNA]</scope>
    <source>
        <strain evidence="3">cv. Yunnan</strain>
        <tissue evidence="2">Vines</tissue>
    </source>
</reference>
<name>A0A328DM91_9ASTE</name>
<dbReference type="PANTHER" id="PTHR46443">
    <property type="entry name" value="FCS-LIKE ZINC FINGER 8"/>
    <property type="match status" value="1"/>
</dbReference>
<evidence type="ECO:0008006" key="4">
    <source>
        <dbReference type="Google" id="ProtNLM"/>
    </source>
</evidence>
<dbReference type="PANTHER" id="PTHR46443:SF3">
    <property type="entry name" value="PROTEIN MARD1"/>
    <property type="match status" value="1"/>
</dbReference>
<accession>A0A328DM91</accession>
<gene>
    <name evidence="2" type="ORF">DM860_015549</name>
</gene>